<organism evidence="1 2">
    <name type="scientific">Reticulomyxa filosa</name>
    <dbReference type="NCBI Taxonomy" id="46433"/>
    <lineage>
        <taxon>Eukaryota</taxon>
        <taxon>Sar</taxon>
        <taxon>Rhizaria</taxon>
        <taxon>Retaria</taxon>
        <taxon>Foraminifera</taxon>
        <taxon>Monothalamids</taxon>
        <taxon>Reticulomyxidae</taxon>
        <taxon>Reticulomyxa</taxon>
    </lineage>
</organism>
<comment type="caution">
    <text evidence="1">The sequence shown here is derived from an EMBL/GenBank/DDBJ whole genome shotgun (WGS) entry which is preliminary data.</text>
</comment>
<protein>
    <submittedName>
        <fullName evidence="1">Uncharacterized protein</fullName>
    </submittedName>
</protein>
<evidence type="ECO:0000313" key="2">
    <source>
        <dbReference type="Proteomes" id="UP000023152"/>
    </source>
</evidence>
<dbReference type="AlphaFoldDB" id="X6MGZ8"/>
<proteinExistence type="predicted"/>
<keyword evidence="2" id="KW-1185">Reference proteome</keyword>
<reference evidence="1 2" key="1">
    <citation type="journal article" date="2013" name="Curr. Biol.">
        <title>The Genome of the Foraminiferan Reticulomyxa filosa.</title>
        <authorList>
            <person name="Glockner G."/>
            <person name="Hulsmann N."/>
            <person name="Schleicher M."/>
            <person name="Noegel A.A."/>
            <person name="Eichinger L."/>
            <person name="Gallinger C."/>
            <person name="Pawlowski J."/>
            <person name="Sierra R."/>
            <person name="Euteneuer U."/>
            <person name="Pillet L."/>
            <person name="Moustafa A."/>
            <person name="Platzer M."/>
            <person name="Groth M."/>
            <person name="Szafranski K."/>
            <person name="Schliwa M."/>
        </authorList>
    </citation>
    <scope>NUCLEOTIDE SEQUENCE [LARGE SCALE GENOMIC DNA]</scope>
</reference>
<gene>
    <name evidence="1" type="ORF">RFI_24668</name>
</gene>
<name>X6MGZ8_RETFI</name>
<sequence>MALRWGDKCYQTESTADRNRQGNFVIPPEMGCPNVEQYMAVAETLRALKPNVDTIILTSESAEVIDSIFRYFELVNNVTTSIESNQQQQQQQQQQHNARRLYSNWTFILNIKDLHIGVGILDKFLAHHQSQFNSSSDYYYNGMVGMLSSFYLQMLAKYYTLLEFSKWSDSIWLFAYELQCLPKMLQASSLPYVSYTGERQCIELRPQNLKQHEDFPVFVNVIYDEHLLQDGLRQIVEPNRTGPVHIRDFTRSLRLTHRWDLRCERWKTNERSYKYAEADSN</sequence>
<accession>X6MGZ8</accession>
<dbReference type="EMBL" id="ASPP01021182">
    <property type="protein sequence ID" value="ETO12707.1"/>
    <property type="molecule type" value="Genomic_DNA"/>
</dbReference>
<dbReference type="Proteomes" id="UP000023152">
    <property type="component" value="Unassembled WGS sequence"/>
</dbReference>
<evidence type="ECO:0000313" key="1">
    <source>
        <dbReference type="EMBL" id="ETO12707.1"/>
    </source>
</evidence>